<dbReference type="Pfam" id="PF02452">
    <property type="entry name" value="PemK_toxin"/>
    <property type="match status" value="1"/>
</dbReference>
<evidence type="ECO:0008006" key="3">
    <source>
        <dbReference type="Google" id="ProtNLM"/>
    </source>
</evidence>
<comment type="caution">
    <text evidence="1">The sequence shown here is derived from an EMBL/GenBank/DDBJ whole genome shotgun (WGS) entry which is preliminary data.</text>
</comment>
<dbReference type="InterPro" id="IPR003477">
    <property type="entry name" value="PemK-like"/>
</dbReference>
<proteinExistence type="predicted"/>
<dbReference type="Gene3D" id="2.30.30.110">
    <property type="match status" value="1"/>
</dbReference>
<evidence type="ECO:0000313" key="1">
    <source>
        <dbReference type="EMBL" id="OGI87589.1"/>
    </source>
</evidence>
<dbReference type="EMBL" id="MFUR01000001">
    <property type="protein sequence ID" value="OGI87589.1"/>
    <property type="molecule type" value="Genomic_DNA"/>
</dbReference>
<reference evidence="1 2" key="1">
    <citation type="journal article" date="2016" name="Nat. Commun.">
        <title>Thousands of microbial genomes shed light on interconnected biogeochemical processes in an aquifer system.</title>
        <authorList>
            <person name="Anantharaman K."/>
            <person name="Brown C.T."/>
            <person name="Hug L.A."/>
            <person name="Sharon I."/>
            <person name="Castelle C.J."/>
            <person name="Probst A.J."/>
            <person name="Thomas B.C."/>
            <person name="Singh A."/>
            <person name="Wilkins M.J."/>
            <person name="Karaoz U."/>
            <person name="Brodie E.L."/>
            <person name="Williams K.H."/>
            <person name="Hubbard S.S."/>
            <person name="Banfield J.F."/>
        </authorList>
    </citation>
    <scope>NUCLEOTIDE SEQUENCE [LARGE SCALE GENOMIC DNA]</scope>
</reference>
<dbReference type="AlphaFoldDB" id="A0A1F6X0B1"/>
<sequence length="127" mass="14846">MKDFLNWHTKKSKLDIIEQRPYFHEGEVWYTSLGLNIGYEQDGKGLDYLRPVLIVRKFNNDVCWIVPLTHTPKDNIFYVHITVIGKSSTAILSQLKLLDARRFSHMIDKISDEDFKLVTKKLKGLIP</sequence>
<accession>A0A1F6X0B1</accession>
<dbReference type="GO" id="GO:0003677">
    <property type="term" value="F:DNA binding"/>
    <property type="evidence" value="ECO:0007669"/>
    <property type="project" value="InterPro"/>
</dbReference>
<dbReference type="Proteomes" id="UP000177001">
    <property type="component" value="Unassembled WGS sequence"/>
</dbReference>
<organism evidence="1 2">
    <name type="scientific">Candidatus Nomurabacteria bacterium RIFCSPLOWO2_01_FULL_36_16</name>
    <dbReference type="NCBI Taxonomy" id="1801767"/>
    <lineage>
        <taxon>Bacteria</taxon>
        <taxon>Candidatus Nomuraibacteriota</taxon>
    </lineage>
</organism>
<evidence type="ECO:0000313" key="2">
    <source>
        <dbReference type="Proteomes" id="UP000177001"/>
    </source>
</evidence>
<dbReference type="SUPFAM" id="SSF50118">
    <property type="entry name" value="Cell growth inhibitor/plasmid maintenance toxic component"/>
    <property type="match status" value="1"/>
</dbReference>
<name>A0A1F6X0B1_9BACT</name>
<gene>
    <name evidence="1" type="ORF">A3A91_01610</name>
</gene>
<dbReference type="InterPro" id="IPR011067">
    <property type="entry name" value="Plasmid_toxin/cell-grow_inhib"/>
</dbReference>
<protein>
    <recommendedName>
        <fullName evidence="3">Toxin-antitoxin system protein</fullName>
    </recommendedName>
</protein>